<dbReference type="EMBL" id="QTSX02003699">
    <property type="protein sequence ID" value="KAJ9068707.1"/>
    <property type="molecule type" value="Genomic_DNA"/>
</dbReference>
<accession>A0ACC2T291</accession>
<organism evidence="1 2">
    <name type="scientific">Entomophthora muscae</name>
    <dbReference type="NCBI Taxonomy" id="34485"/>
    <lineage>
        <taxon>Eukaryota</taxon>
        <taxon>Fungi</taxon>
        <taxon>Fungi incertae sedis</taxon>
        <taxon>Zoopagomycota</taxon>
        <taxon>Entomophthoromycotina</taxon>
        <taxon>Entomophthoromycetes</taxon>
        <taxon>Entomophthorales</taxon>
        <taxon>Entomophthoraceae</taxon>
        <taxon>Entomophthora</taxon>
    </lineage>
</organism>
<evidence type="ECO:0000313" key="1">
    <source>
        <dbReference type="EMBL" id="KAJ9068707.1"/>
    </source>
</evidence>
<protein>
    <submittedName>
        <fullName evidence="1">Uncharacterized protein</fullName>
    </submittedName>
</protein>
<name>A0ACC2T291_9FUNG</name>
<gene>
    <name evidence="1" type="ORF">DSO57_1025942</name>
</gene>
<keyword evidence="2" id="KW-1185">Reference proteome</keyword>
<sequence length="69" mass="7321">MNEVEAGEVPVSEDLTKRLMTKARAGEVPGPLGSGSWCQHVIGVGEVPISGSMTERPMIKVHVGEVPRP</sequence>
<dbReference type="Proteomes" id="UP001165960">
    <property type="component" value="Unassembled WGS sequence"/>
</dbReference>
<evidence type="ECO:0000313" key="2">
    <source>
        <dbReference type="Proteomes" id="UP001165960"/>
    </source>
</evidence>
<proteinExistence type="predicted"/>
<comment type="caution">
    <text evidence="1">The sequence shown here is derived from an EMBL/GenBank/DDBJ whole genome shotgun (WGS) entry which is preliminary data.</text>
</comment>
<reference evidence="1" key="1">
    <citation type="submission" date="2022-04" db="EMBL/GenBank/DDBJ databases">
        <title>Genome of the entomopathogenic fungus Entomophthora muscae.</title>
        <authorList>
            <person name="Elya C."/>
            <person name="Lovett B.R."/>
            <person name="Lee E."/>
            <person name="Macias A.M."/>
            <person name="Hajek A.E."/>
            <person name="De Bivort B.L."/>
            <person name="Kasson M.T."/>
            <person name="De Fine Licht H.H."/>
            <person name="Stajich J.E."/>
        </authorList>
    </citation>
    <scope>NUCLEOTIDE SEQUENCE</scope>
    <source>
        <strain evidence="1">Berkeley</strain>
    </source>
</reference>